<feature type="compositionally biased region" description="Acidic residues" evidence="1">
    <location>
        <begin position="479"/>
        <end position="491"/>
    </location>
</feature>
<proteinExistence type="predicted"/>
<reference evidence="2 3" key="1">
    <citation type="submission" date="2024-02" db="EMBL/GenBank/DDBJ databases">
        <title>A draft genome for the cacao thread blight pathogen Marasmius crinis-equi.</title>
        <authorList>
            <person name="Cohen S.P."/>
            <person name="Baruah I.K."/>
            <person name="Amoako-Attah I."/>
            <person name="Bukari Y."/>
            <person name="Meinhardt L.W."/>
            <person name="Bailey B.A."/>
        </authorList>
    </citation>
    <scope>NUCLEOTIDE SEQUENCE [LARGE SCALE GENOMIC DNA]</scope>
    <source>
        <strain evidence="2 3">GH-76</strain>
    </source>
</reference>
<feature type="compositionally biased region" description="Polar residues" evidence="1">
    <location>
        <begin position="100"/>
        <end position="113"/>
    </location>
</feature>
<feature type="region of interest" description="Disordered" evidence="1">
    <location>
        <begin position="100"/>
        <end position="242"/>
    </location>
</feature>
<evidence type="ECO:0000313" key="2">
    <source>
        <dbReference type="EMBL" id="KAL0573491.1"/>
    </source>
</evidence>
<comment type="caution">
    <text evidence="2">The sequence shown here is derived from an EMBL/GenBank/DDBJ whole genome shotgun (WGS) entry which is preliminary data.</text>
</comment>
<organism evidence="2 3">
    <name type="scientific">Marasmius crinis-equi</name>
    <dbReference type="NCBI Taxonomy" id="585013"/>
    <lineage>
        <taxon>Eukaryota</taxon>
        <taxon>Fungi</taxon>
        <taxon>Dikarya</taxon>
        <taxon>Basidiomycota</taxon>
        <taxon>Agaricomycotina</taxon>
        <taxon>Agaricomycetes</taxon>
        <taxon>Agaricomycetidae</taxon>
        <taxon>Agaricales</taxon>
        <taxon>Marasmiineae</taxon>
        <taxon>Marasmiaceae</taxon>
        <taxon>Marasmius</taxon>
    </lineage>
</organism>
<feature type="compositionally biased region" description="Acidic residues" evidence="1">
    <location>
        <begin position="220"/>
        <end position="231"/>
    </location>
</feature>
<name>A0ABR3FDT2_9AGAR</name>
<gene>
    <name evidence="2" type="ORF">V5O48_008468</name>
</gene>
<keyword evidence="3" id="KW-1185">Reference proteome</keyword>
<evidence type="ECO:0000256" key="1">
    <source>
        <dbReference type="SAM" id="MobiDB-lite"/>
    </source>
</evidence>
<dbReference type="Proteomes" id="UP001465976">
    <property type="component" value="Unassembled WGS sequence"/>
</dbReference>
<sequence>MSNTSANTAQQHSAPIQPNLEEATKLLQELESQIRVKQEDVERIKQSTRTRKDSARNKRIAEAEEQLASLKSRVEVLCAECMTLEKIQISLQGDVDATMSTTSRKRSLSNASVSEVPPAKKKQESSGESSEGQDAPMGEGPVAAATAREERPSQEQASPPMSVPMVPGPGNTASEKNNHLQPVTEGQEVEKNGPSQQPVVQRALPGQGRRKKPRPAQPEEGSDDDDGEREEEYYSPHEVHERARLAERARQAVQRFLNAPTIQSNRIPGPVRTYIRKCASHCREAGLACFDLARDALVTRESLLKCIYHHHLDKVSIKRDEKDGFMTGVPYQPKGKEIVPLLEKIPGVQAAYRRLQLPTTPDGREYCHCGCSLEDAVWGLYLWKMGKIRYQDGREQGYETESKPPEPRVRGFQIQAIRSLGFELDDLWTHELDMTTWTYRPLTEEGRIQKRIWRLVGLLQSTGSASLPGPSLGGLLTMDEGEGESEDEGEVAADSGVTQGAQSGA</sequence>
<feature type="region of interest" description="Disordered" evidence="1">
    <location>
        <begin position="1"/>
        <end position="21"/>
    </location>
</feature>
<feature type="compositionally biased region" description="Basic and acidic residues" evidence="1">
    <location>
        <begin position="232"/>
        <end position="242"/>
    </location>
</feature>
<feature type="compositionally biased region" description="Polar residues" evidence="1">
    <location>
        <begin position="171"/>
        <end position="181"/>
    </location>
</feature>
<evidence type="ECO:0000313" key="3">
    <source>
        <dbReference type="Proteomes" id="UP001465976"/>
    </source>
</evidence>
<feature type="compositionally biased region" description="Polar residues" evidence="1">
    <location>
        <begin position="496"/>
        <end position="505"/>
    </location>
</feature>
<feature type="compositionally biased region" description="Low complexity" evidence="1">
    <location>
        <begin position="158"/>
        <end position="170"/>
    </location>
</feature>
<dbReference type="EMBL" id="JBAHYK010000499">
    <property type="protein sequence ID" value="KAL0573491.1"/>
    <property type="molecule type" value="Genomic_DNA"/>
</dbReference>
<accession>A0ABR3FDT2</accession>
<feature type="compositionally biased region" description="Polar residues" evidence="1">
    <location>
        <begin position="1"/>
        <end position="16"/>
    </location>
</feature>
<protein>
    <submittedName>
        <fullName evidence="2">Uncharacterized protein</fullName>
    </submittedName>
</protein>
<feature type="region of interest" description="Disordered" evidence="1">
    <location>
        <begin position="469"/>
        <end position="505"/>
    </location>
</feature>